<name>A0A165TYX7_9APHY</name>
<reference evidence="1 2" key="1">
    <citation type="journal article" date="2016" name="Mol. Biol. Evol.">
        <title>Comparative Genomics of Early-Diverging Mushroom-Forming Fungi Provides Insights into the Origins of Lignocellulose Decay Capabilities.</title>
        <authorList>
            <person name="Nagy L.G."/>
            <person name="Riley R."/>
            <person name="Tritt A."/>
            <person name="Adam C."/>
            <person name="Daum C."/>
            <person name="Floudas D."/>
            <person name="Sun H."/>
            <person name="Yadav J.S."/>
            <person name="Pangilinan J."/>
            <person name="Larsson K.H."/>
            <person name="Matsuura K."/>
            <person name="Barry K."/>
            <person name="Labutti K."/>
            <person name="Kuo R."/>
            <person name="Ohm R.A."/>
            <person name="Bhattacharya S.S."/>
            <person name="Shirouzu T."/>
            <person name="Yoshinaga Y."/>
            <person name="Martin F.M."/>
            <person name="Grigoriev I.V."/>
            <person name="Hibbett D.S."/>
        </authorList>
    </citation>
    <scope>NUCLEOTIDE SEQUENCE [LARGE SCALE GENOMIC DNA]</scope>
    <source>
        <strain evidence="1 2">L-15889</strain>
    </source>
</reference>
<dbReference type="OrthoDB" id="2792339at2759"/>
<dbReference type="EMBL" id="KV429034">
    <property type="protein sequence ID" value="KZT74156.1"/>
    <property type="molecule type" value="Genomic_DNA"/>
</dbReference>
<dbReference type="Proteomes" id="UP000076727">
    <property type="component" value="Unassembled WGS sequence"/>
</dbReference>
<dbReference type="AlphaFoldDB" id="A0A165TYX7"/>
<keyword evidence="2" id="KW-1185">Reference proteome</keyword>
<protein>
    <submittedName>
        <fullName evidence="1">Uncharacterized protein</fullName>
    </submittedName>
</protein>
<sequence length="270" mass="30473">MVELLQYYLEARPGDLKSDDSDDSLPDDIGKSYVCLDTPGARELSPWVNWRHDPDAPLLSVIVMARGGRKYSLAEDDWDESNQLEIRQLLDDLSSGFILHDDFRPANIVLAPADARECIMHKCIHKWNIIDFAWSLVDDPFDQSRPSRLPFFDLPLTGARIRNDGALSDKKRSLPANFAMYGPDEARSRPYWRAAQAPENRGRLSPCVDSSLGNASAAGDRLSSMPPRSYRSVWRVLCVIDPEGLKPRTRKLCVKIARPDCYRTLARGEA</sequence>
<proteinExistence type="predicted"/>
<gene>
    <name evidence="1" type="ORF">DAEQUDRAFT_807842</name>
</gene>
<organism evidence="1 2">
    <name type="scientific">Daedalea quercina L-15889</name>
    <dbReference type="NCBI Taxonomy" id="1314783"/>
    <lineage>
        <taxon>Eukaryota</taxon>
        <taxon>Fungi</taxon>
        <taxon>Dikarya</taxon>
        <taxon>Basidiomycota</taxon>
        <taxon>Agaricomycotina</taxon>
        <taxon>Agaricomycetes</taxon>
        <taxon>Polyporales</taxon>
        <taxon>Fomitopsis</taxon>
    </lineage>
</organism>
<accession>A0A165TYX7</accession>
<evidence type="ECO:0000313" key="2">
    <source>
        <dbReference type="Proteomes" id="UP000076727"/>
    </source>
</evidence>
<evidence type="ECO:0000313" key="1">
    <source>
        <dbReference type="EMBL" id="KZT74156.1"/>
    </source>
</evidence>